<dbReference type="GO" id="GO:0016625">
    <property type="term" value="F:oxidoreductase activity, acting on the aldehyde or oxo group of donors, iron-sulfur protein as acceptor"/>
    <property type="evidence" value="ECO:0007669"/>
    <property type="project" value="InterPro"/>
</dbReference>
<keyword evidence="6" id="KW-0411">Iron-sulfur</keyword>
<dbReference type="PANTHER" id="PTHR43724:SF1">
    <property type="entry name" value="PYRUVATE SYNTHASE SUBUNIT PORD"/>
    <property type="match status" value="1"/>
</dbReference>
<keyword evidence="5" id="KW-0408">Iron</keyword>
<dbReference type="InterPro" id="IPR017896">
    <property type="entry name" value="4Fe4S_Fe-S-bd"/>
</dbReference>
<dbReference type="SUPFAM" id="SSF54862">
    <property type="entry name" value="4Fe-4S ferredoxins"/>
    <property type="match status" value="1"/>
</dbReference>
<accession>A0A662ZK80</accession>
<dbReference type="Gene3D" id="3.30.70.20">
    <property type="match status" value="1"/>
</dbReference>
<name>A0A662ZK80_9GAMM</name>
<feature type="region of interest" description="Disordered" evidence="7">
    <location>
        <begin position="1"/>
        <end position="24"/>
    </location>
</feature>
<dbReference type="GO" id="GO:0046872">
    <property type="term" value="F:metal ion binding"/>
    <property type="evidence" value="ECO:0007669"/>
    <property type="project" value="UniProtKB-KW"/>
</dbReference>
<evidence type="ECO:0000259" key="8">
    <source>
        <dbReference type="PROSITE" id="PS51379"/>
    </source>
</evidence>
<feature type="domain" description="4Fe-4S ferredoxin-type" evidence="8">
    <location>
        <begin position="45"/>
        <end position="74"/>
    </location>
</feature>
<dbReference type="Proteomes" id="UP000243745">
    <property type="component" value="Unassembled WGS sequence"/>
</dbReference>
<dbReference type="OrthoDB" id="9808559at2"/>
<evidence type="ECO:0000313" key="10">
    <source>
        <dbReference type="Proteomes" id="UP000243745"/>
    </source>
</evidence>
<keyword evidence="3" id="KW-0479">Metal-binding</keyword>
<comment type="cofactor">
    <cofactor evidence="1">
        <name>[4Fe-4S] cluster</name>
        <dbReference type="ChEBI" id="CHEBI:49883"/>
    </cofactor>
</comment>
<dbReference type="EMBL" id="FOXF01000039">
    <property type="protein sequence ID" value="SFP58076.1"/>
    <property type="molecule type" value="Genomic_DNA"/>
</dbReference>
<dbReference type="InterPro" id="IPR011898">
    <property type="entry name" value="PorD_KorD"/>
</dbReference>
<reference evidence="9 10" key="1">
    <citation type="submission" date="2016-10" db="EMBL/GenBank/DDBJ databases">
        <authorList>
            <person name="Varghese N."/>
            <person name="Submissions S."/>
        </authorList>
    </citation>
    <scope>NUCLEOTIDE SEQUENCE [LARGE SCALE GENOMIC DNA]</scope>
    <source>
        <strain evidence="9 10">DSM 1361</strain>
    </source>
</reference>
<keyword evidence="4" id="KW-0677">Repeat</keyword>
<evidence type="ECO:0000256" key="7">
    <source>
        <dbReference type="SAM" id="MobiDB-lite"/>
    </source>
</evidence>
<dbReference type="InterPro" id="IPR017900">
    <property type="entry name" value="4Fe4S_Fe_S_CS"/>
</dbReference>
<dbReference type="AlphaFoldDB" id="A0A662ZK80"/>
<evidence type="ECO:0000256" key="2">
    <source>
        <dbReference type="ARBA" id="ARBA00022485"/>
    </source>
</evidence>
<gene>
    <name evidence="9" type="ORF">SAMN02910344_01779</name>
</gene>
<keyword evidence="2" id="KW-0004">4Fe-4S</keyword>
<dbReference type="RefSeq" id="WP_031579616.1">
    <property type="nucleotide sequence ID" value="NZ_FOXF01000039.1"/>
</dbReference>
<dbReference type="PROSITE" id="PS00198">
    <property type="entry name" value="4FE4S_FER_1"/>
    <property type="match status" value="1"/>
</dbReference>
<protein>
    <submittedName>
        <fullName evidence="9">Pyruvate ferredoxin oxidoreductase delta subunit</fullName>
    </submittedName>
</protein>
<keyword evidence="10" id="KW-1185">Reference proteome</keyword>
<evidence type="ECO:0000256" key="6">
    <source>
        <dbReference type="ARBA" id="ARBA00023014"/>
    </source>
</evidence>
<evidence type="ECO:0000256" key="5">
    <source>
        <dbReference type="ARBA" id="ARBA00023004"/>
    </source>
</evidence>
<evidence type="ECO:0000256" key="4">
    <source>
        <dbReference type="ARBA" id="ARBA00022737"/>
    </source>
</evidence>
<dbReference type="GO" id="GO:0051539">
    <property type="term" value="F:4 iron, 4 sulfur cluster binding"/>
    <property type="evidence" value="ECO:0007669"/>
    <property type="project" value="UniProtKB-KW"/>
</dbReference>
<dbReference type="PROSITE" id="PS51379">
    <property type="entry name" value="4FE4S_FER_2"/>
    <property type="match status" value="2"/>
</dbReference>
<sequence>MSDEQKKTLKPSLRQTSPSSPDEIPEATCYEGGFLTTANASWRTVKPVVDNEKCIGCLECYLYCPDGCIFKKQLEKKLKVEIDYDFCKGCGICSKVCRKCAITMEKES</sequence>
<evidence type="ECO:0000256" key="3">
    <source>
        <dbReference type="ARBA" id="ARBA00022723"/>
    </source>
</evidence>
<proteinExistence type="predicted"/>
<organism evidence="9 10">
    <name type="scientific">Ruminobacter amylophilus</name>
    <dbReference type="NCBI Taxonomy" id="867"/>
    <lineage>
        <taxon>Bacteria</taxon>
        <taxon>Pseudomonadati</taxon>
        <taxon>Pseudomonadota</taxon>
        <taxon>Gammaproteobacteria</taxon>
        <taxon>Aeromonadales</taxon>
        <taxon>Succinivibrionaceae</taxon>
        <taxon>Ruminobacter</taxon>
    </lineage>
</organism>
<keyword evidence="9" id="KW-0670">Pyruvate</keyword>
<dbReference type="NCBIfam" id="TIGR02179">
    <property type="entry name" value="PorD_KorD"/>
    <property type="match status" value="1"/>
</dbReference>
<feature type="domain" description="4Fe-4S ferredoxin-type" evidence="8">
    <location>
        <begin position="78"/>
        <end position="107"/>
    </location>
</feature>
<evidence type="ECO:0000313" key="9">
    <source>
        <dbReference type="EMBL" id="SFP58076.1"/>
    </source>
</evidence>
<dbReference type="Pfam" id="PF14697">
    <property type="entry name" value="Fer4_21"/>
    <property type="match status" value="1"/>
</dbReference>
<evidence type="ECO:0000256" key="1">
    <source>
        <dbReference type="ARBA" id="ARBA00001966"/>
    </source>
</evidence>
<dbReference type="PANTHER" id="PTHR43724">
    <property type="entry name" value="PYRUVATE SYNTHASE SUBUNIT PORD"/>
    <property type="match status" value="1"/>
</dbReference>